<dbReference type="AlphaFoldDB" id="A0AB72ZSZ0"/>
<dbReference type="Proteomes" id="UP000001345">
    <property type="component" value="Unassembled WGS sequence"/>
</dbReference>
<evidence type="ECO:0000313" key="2">
    <source>
        <dbReference type="Proteomes" id="UP000001345"/>
    </source>
</evidence>
<reference evidence="2" key="1">
    <citation type="submission" date="2023-07" db="EMBL/GenBank/DDBJ databases">
        <authorList>
            <person name="Weinstock G."/>
            <person name="Sodergren E."/>
            <person name="Lobos E.A."/>
            <person name="Fulton L."/>
            <person name="Fulton R."/>
            <person name="Courtney L."/>
            <person name="Fronick C."/>
            <person name="O'Laughlin M."/>
            <person name="Godfrey J."/>
            <person name="Wilson R.M."/>
            <person name="Miner T."/>
            <person name="Farmer C."/>
            <person name="Delehaunty K."/>
            <person name="Cordes M."/>
            <person name="Minx P."/>
            <person name="Tomlinson C."/>
            <person name="Chen J."/>
            <person name="Wollam A."/>
            <person name="Pepin K.H."/>
            <person name="Bhonagiri V."/>
            <person name="Zhang X."/>
            <person name="Suruliraj S."/>
            <person name="Antonio M."/>
            <person name="Secka O."/>
            <person name="Thomas J."/>
            <person name="Warren W."/>
            <person name="Mitreva M."/>
            <person name="Mardis E.R."/>
            <person name="Wilson R.K."/>
        </authorList>
    </citation>
    <scope>NUCLEOTIDE SEQUENCE [LARGE SCALE GENOMIC DNA]</scope>
    <source>
        <strain evidence="2">GAM100Ai</strain>
    </source>
</reference>
<protein>
    <submittedName>
        <fullName evidence="1">Uncharacterized protein</fullName>
    </submittedName>
</protein>
<name>A0AB72ZSZ0_HELPX</name>
<dbReference type="EMBL" id="ANFP01000074">
    <property type="protein sequence ID" value="EKQ71497.1"/>
    <property type="molecule type" value="Genomic_DNA"/>
</dbReference>
<evidence type="ECO:0000313" key="1">
    <source>
        <dbReference type="EMBL" id="EKQ71497.1"/>
    </source>
</evidence>
<gene>
    <name evidence="1" type="ORF">HMPREF1391_01583</name>
</gene>
<accession>A0AB72ZSZ0</accession>
<sequence>MLRTNDNPLLCKNCGNGLFKKIKKSGFLSRRYKSLCYFFKVLKSNFKGLACNLGLNMTRWAKSK</sequence>
<comment type="caution">
    <text evidence="1">The sequence shown here is derived from an EMBL/GenBank/DDBJ whole genome shotgun (WGS) entry which is preliminary data.</text>
</comment>
<proteinExistence type="predicted"/>
<organism evidence="1 2">
    <name type="scientific">Helicobacter pylori GAM100Ai</name>
    <dbReference type="NCBI Taxonomy" id="1159019"/>
    <lineage>
        <taxon>Bacteria</taxon>
        <taxon>Pseudomonadati</taxon>
        <taxon>Campylobacterota</taxon>
        <taxon>Epsilonproteobacteria</taxon>
        <taxon>Campylobacterales</taxon>
        <taxon>Helicobacteraceae</taxon>
        <taxon>Helicobacter</taxon>
    </lineage>
</organism>